<protein>
    <submittedName>
        <fullName evidence="1">Uncharacterized protein</fullName>
    </submittedName>
</protein>
<sequence length="86" mass="9437">MEPGMTKSEPCSFWGSVSPHGNHSACLEMAVAFGRREMHTLAKEVGLAQLRFLLHGANPLRCVIRNIPPPTPAHSQIPPARSHILF</sequence>
<organism evidence="1 2">
    <name type="scientific">Lynx canadensis</name>
    <name type="common">Canada lynx</name>
    <name type="synonym">Felis canadensis</name>
    <dbReference type="NCBI Taxonomy" id="61383"/>
    <lineage>
        <taxon>Eukaryota</taxon>
        <taxon>Metazoa</taxon>
        <taxon>Chordata</taxon>
        <taxon>Craniata</taxon>
        <taxon>Vertebrata</taxon>
        <taxon>Euteleostomi</taxon>
        <taxon>Mammalia</taxon>
        <taxon>Eutheria</taxon>
        <taxon>Laurasiatheria</taxon>
        <taxon>Carnivora</taxon>
        <taxon>Feliformia</taxon>
        <taxon>Felidae</taxon>
        <taxon>Felinae</taxon>
        <taxon>Lynx</taxon>
    </lineage>
</organism>
<proteinExistence type="predicted"/>
<name>A0A667HHK5_LYNCA</name>
<accession>A0A667HHK5</accession>
<dbReference type="AlphaFoldDB" id="A0A667HHK5"/>
<reference evidence="1" key="2">
    <citation type="submission" date="2025-09" db="UniProtKB">
        <authorList>
            <consortium name="Ensembl"/>
        </authorList>
    </citation>
    <scope>IDENTIFICATION</scope>
</reference>
<evidence type="ECO:0000313" key="1">
    <source>
        <dbReference type="Ensembl" id="ENSLCNP00005019188.1"/>
    </source>
</evidence>
<keyword evidence="2" id="KW-1185">Reference proteome</keyword>
<reference evidence="1" key="1">
    <citation type="submission" date="2025-08" db="UniProtKB">
        <authorList>
            <consortium name="Ensembl"/>
        </authorList>
    </citation>
    <scope>IDENTIFICATION</scope>
</reference>
<dbReference type="Ensembl" id="ENSLCNT00005021495.1">
    <property type="protein sequence ID" value="ENSLCNP00005019188.1"/>
    <property type="gene ID" value="ENSLCNG00005012553.1"/>
</dbReference>
<dbReference type="Proteomes" id="UP000472241">
    <property type="component" value="Unplaced"/>
</dbReference>
<evidence type="ECO:0000313" key="2">
    <source>
        <dbReference type="Proteomes" id="UP000472241"/>
    </source>
</evidence>